<evidence type="ECO:0000313" key="1">
    <source>
        <dbReference type="EMBL" id="GMS83871.1"/>
    </source>
</evidence>
<accession>A0AAV5SWJ5</accession>
<dbReference type="Proteomes" id="UP001432027">
    <property type="component" value="Unassembled WGS sequence"/>
</dbReference>
<reference evidence="1" key="1">
    <citation type="submission" date="2023-10" db="EMBL/GenBank/DDBJ databases">
        <title>Genome assembly of Pristionchus species.</title>
        <authorList>
            <person name="Yoshida K."/>
            <person name="Sommer R.J."/>
        </authorList>
    </citation>
    <scope>NUCLEOTIDE SEQUENCE</scope>
    <source>
        <strain evidence="1">RS0144</strain>
    </source>
</reference>
<feature type="non-terminal residue" evidence="1">
    <location>
        <position position="79"/>
    </location>
</feature>
<name>A0AAV5SWJ5_9BILA</name>
<proteinExistence type="predicted"/>
<protein>
    <recommendedName>
        <fullName evidence="3">Ribosomal protein</fullName>
    </recommendedName>
</protein>
<evidence type="ECO:0000313" key="2">
    <source>
        <dbReference type="Proteomes" id="UP001432027"/>
    </source>
</evidence>
<organism evidence="1 2">
    <name type="scientific">Pristionchus entomophagus</name>
    <dbReference type="NCBI Taxonomy" id="358040"/>
    <lineage>
        <taxon>Eukaryota</taxon>
        <taxon>Metazoa</taxon>
        <taxon>Ecdysozoa</taxon>
        <taxon>Nematoda</taxon>
        <taxon>Chromadorea</taxon>
        <taxon>Rhabditida</taxon>
        <taxon>Rhabditina</taxon>
        <taxon>Diplogasteromorpha</taxon>
        <taxon>Diplogasteroidea</taxon>
        <taxon>Neodiplogasteridae</taxon>
        <taxon>Pristionchus</taxon>
    </lineage>
</organism>
<sequence>MERTGSGRMVWPTLSLTGNQESRLVHLSPSVPTSIRALLSYSGALETVKSVFRTCASTLPVRWETKTAEVNQRSPHIDK</sequence>
<comment type="caution">
    <text evidence="1">The sequence shown here is derived from an EMBL/GenBank/DDBJ whole genome shotgun (WGS) entry which is preliminary data.</text>
</comment>
<dbReference type="AlphaFoldDB" id="A0AAV5SWJ5"/>
<evidence type="ECO:0008006" key="3">
    <source>
        <dbReference type="Google" id="ProtNLM"/>
    </source>
</evidence>
<keyword evidence="2" id="KW-1185">Reference proteome</keyword>
<gene>
    <name evidence="1" type="ORF">PENTCL1PPCAC_6046</name>
</gene>
<dbReference type="EMBL" id="BTSX01000002">
    <property type="protein sequence ID" value="GMS83871.1"/>
    <property type="molecule type" value="Genomic_DNA"/>
</dbReference>